<keyword evidence="11" id="KW-1185">Reference proteome</keyword>
<dbReference type="InterPro" id="IPR013087">
    <property type="entry name" value="Znf_C2H2_type"/>
</dbReference>
<evidence type="ECO:0000256" key="8">
    <source>
        <dbReference type="SAM" id="MobiDB-lite"/>
    </source>
</evidence>
<evidence type="ECO:0000256" key="6">
    <source>
        <dbReference type="ARBA" id="ARBA00023242"/>
    </source>
</evidence>
<dbReference type="SUPFAM" id="SSF57667">
    <property type="entry name" value="beta-beta-alpha zinc fingers"/>
    <property type="match status" value="2"/>
</dbReference>
<keyword evidence="5" id="KW-0862">Zinc</keyword>
<feature type="compositionally biased region" description="Basic and acidic residues" evidence="8">
    <location>
        <begin position="1"/>
        <end position="18"/>
    </location>
</feature>
<dbReference type="GO" id="GO:0000981">
    <property type="term" value="F:DNA-binding transcription factor activity, RNA polymerase II-specific"/>
    <property type="evidence" value="ECO:0007669"/>
    <property type="project" value="TreeGrafter"/>
</dbReference>
<evidence type="ECO:0000256" key="7">
    <source>
        <dbReference type="PROSITE-ProRule" id="PRU00042"/>
    </source>
</evidence>
<feature type="domain" description="C2H2-type" evidence="9">
    <location>
        <begin position="83"/>
        <end position="110"/>
    </location>
</feature>
<evidence type="ECO:0000256" key="5">
    <source>
        <dbReference type="ARBA" id="ARBA00022833"/>
    </source>
</evidence>
<evidence type="ECO:0000256" key="4">
    <source>
        <dbReference type="ARBA" id="ARBA00022771"/>
    </source>
</evidence>
<keyword evidence="6" id="KW-0539">Nucleus</keyword>
<evidence type="ECO:0000256" key="3">
    <source>
        <dbReference type="ARBA" id="ARBA00022737"/>
    </source>
</evidence>
<evidence type="ECO:0000313" key="10">
    <source>
        <dbReference type="EMBL" id="CAG9811162.1"/>
    </source>
</evidence>
<dbReference type="OrthoDB" id="427030at2759"/>
<dbReference type="AlphaFoldDB" id="A0A9N9S865"/>
<feature type="domain" description="C2H2-type" evidence="9">
    <location>
        <begin position="137"/>
        <end position="159"/>
    </location>
</feature>
<organism evidence="10 11">
    <name type="scientific">Chironomus riparius</name>
    <dbReference type="NCBI Taxonomy" id="315576"/>
    <lineage>
        <taxon>Eukaryota</taxon>
        <taxon>Metazoa</taxon>
        <taxon>Ecdysozoa</taxon>
        <taxon>Arthropoda</taxon>
        <taxon>Hexapoda</taxon>
        <taxon>Insecta</taxon>
        <taxon>Pterygota</taxon>
        <taxon>Neoptera</taxon>
        <taxon>Endopterygota</taxon>
        <taxon>Diptera</taxon>
        <taxon>Nematocera</taxon>
        <taxon>Chironomoidea</taxon>
        <taxon>Chironomidae</taxon>
        <taxon>Chironominae</taxon>
        <taxon>Chironomus</taxon>
    </lineage>
</organism>
<dbReference type="EMBL" id="OU895880">
    <property type="protein sequence ID" value="CAG9811162.1"/>
    <property type="molecule type" value="Genomic_DNA"/>
</dbReference>
<protein>
    <recommendedName>
        <fullName evidence="9">C2H2-type domain-containing protein</fullName>
    </recommendedName>
</protein>
<accession>A0A9N9S865</accession>
<evidence type="ECO:0000256" key="1">
    <source>
        <dbReference type="ARBA" id="ARBA00004123"/>
    </source>
</evidence>
<keyword evidence="3" id="KW-0677">Repeat</keyword>
<keyword evidence="2" id="KW-0479">Metal-binding</keyword>
<dbReference type="PROSITE" id="PS50157">
    <property type="entry name" value="ZINC_FINGER_C2H2_2"/>
    <property type="match status" value="2"/>
</dbReference>
<reference evidence="10" key="1">
    <citation type="submission" date="2022-01" db="EMBL/GenBank/DDBJ databases">
        <authorList>
            <person name="King R."/>
        </authorList>
    </citation>
    <scope>NUCLEOTIDE SEQUENCE</scope>
</reference>
<dbReference type="Gene3D" id="3.30.160.60">
    <property type="entry name" value="Classic Zinc Finger"/>
    <property type="match status" value="2"/>
</dbReference>
<keyword evidence="4 7" id="KW-0863">Zinc-finger</keyword>
<comment type="subcellular location">
    <subcellularLocation>
        <location evidence="1">Nucleus</location>
    </subcellularLocation>
</comment>
<evidence type="ECO:0000256" key="2">
    <source>
        <dbReference type="ARBA" id="ARBA00022723"/>
    </source>
</evidence>
<dbReference type="GO" id="GO:0008270">
    <property type="term" value="F:zinc ion binding"/>
    <property type="evidence" value="ECO:0007669"/>
    <property type="project" value="UniProtKB-KW"/>
</dbReference>
<proteinExistence type="predicted"/>
<dbReference type="PANTHER" id="PTHR24394">
    <property type="entry name" value="ZINC FINGER PROTEIN"/>
    <property type="match status" value="1"/>
</dbReference>
<reference evidence="10" key="2">
    <citation type="submission" date="2022-10" db="EMBL/GenBank/DDBJ databases">
        <authorList>
            <consortium name="ENA_rothamsted_submissions"/>
            <consortium name="culmorum"/>
            <person name="King R."/>
        </authorList>
    </citation>
    <scope>NUCLEOTIDE SEQUENCE</scope>
</reference>
<evidence type="ECO:0000259" key="9">
    <source>
        <dbReference type="PROSITE" id="PS50157"/>
    </source>
</evidence>
<sequence>MSNNDENHQNSDIKIKDEPVEESSTSIHNHNLHPFNIKQEPEEEFELQIPTNQEFNEHEQLEEARSCKKLVIFPKEYVKAAPYMCQTCMKRFSDKKILQQHRTTHEKTTICEICKVEVKQNLLNSHMKTNHVLRKSFECPTCHAQFKVETNLQHHVKKHDMKFVYKIEK</sequence>
<dbReference type="PANTHER" id="PTHR24394:SF44">
    <property type="entry name" value="ZINC FINGER PROTEIN 271-LIKE"/>
    <property type="match status" value="1"/>
</dbReference>
<dbReference type="PROSITE" id="PS00028">
    <property type="entry name" value="ZINC_FINGER_C2H2_1"/>
    <property type="match status" value="2"/>
</dbReference>
<name>A0A9N9S865_9DIPT</name>
<dbReference type="Pfam" id="PF00096">
    <property type="entry name" value="zf-C2H2"/>
    <property type="match status" value="1"/>
</dbReference>
<dbReference type="GO" id="GO:0005634">
    <property type="term" value="C:nucleus"/>
    <property type="evidence" value="ECO:0007669"/>
    <property type="project" value="UniProtKB-SubCell"/>
</dbReference>
<feature type="region of interest" description="Disordered" evidence="8">
    <location>
        <begin position="1"/>
        <end position="35"/>
    </location>
</feature>
<dbReference type="Proteomes" id="UP001153620">
    <property type="component" value="Chromosome 4"/>
</dbReference>
<dbReference type="SMART" id="SM00355">
    <property type="entry name" value="ZnF_C2H2"/>
    <property type="match status" value="3"/>
</dbReference>
<evidence type="ECO:0000313" key="11">
    <source>
        <dbReference type="Proteomes" id="UP001153620"/>
    </source>
</evidence>
<dbReference type="InterPro" id="IPR036236">
    <property type="entry name" value="Znf_C2H2_sf"/>
</dbReference>
<gene>
    <name evidence="10" type="ORF">CHIRRI_LOCUS13971</name>
</gene>